<reference evidence="3 4" key="1">
    <citation type="submission" date="2024-05" db="EMBL/GenBank/DDBJ databases">
        <title>Genome sequencing and assembly of Indian major carp, Cirrhinus mrigala (Hamilton, 1822).</title>
        <authorList>
            <person name="Mohindra V."/>
            <person name="Chowdhury L.M."/>
            <person name="Lal K."/>
            <person name="Jena J.K."/>
        </authorList>
    </citation>
    <scope>NUCLEOTIDE SEQUENCE [LARGE SCALE GENOMIC DNA]</scope>
    <source>
        <strain evidence="3">CM1030</strain>
        <tissue evidence="3">Blood</tissue>
    </source>
</reference>
<protein>
    <recommendedName>
        <fullName evidence="5">Secreted protein</fullName>
    </recommendedName>
</protein>
<feature type="non-terminal residue" evidence="3">
    <location>
        <position position="72"/>
    </location>
</feature>
<evidence type="ECO:0000313" key="3">
    <source>
        <dbReference type="EMBL" id="KAL0169708.1"/>
    </source>
</evidence>
<evidence type="ECO:0000256" key="2">
    <source>
        <dbReference type="SAM" id="SignalP"/>
    </source>
</evidence>
<dbReference type="Proteomes" id="UP001529510">
    <property type="component" value="Unassembled WGS sequence"/>
</dbReference>
<evidence type="ECO:0000256" key="1">
    <source>
        <dbReference type="SAM" id="MobiDB-lite"/>
    </source>
</evidence>
<dbReference type="AlphaFoldDB" id="A0ABD0P6J7"/>
<keyword evidence="2" id="KW-0732">Signal</keyword>
<accession>A0ABD0P6J7</accession>
<name>A0ABD0P6J7_CIRMR</name>
<feature type="chain" id="PRO_5044882517" description="Secreted protein" evidence="2">
    <location>
        <begin position="21"/>
        <end position="72"/>
    </location>
</feature>
<feature type="compositionally biased region" description="Basic and acidic residues" evidence="1">
    <location>
        <begin position="60"/>
        <end position="72"/>
    </location>
</feature>
<evidence type="ECO:0000313" key="4">
    <source>
        <dbReference type="Proteomes" id="UP001529510"/>
    </source>
</evidence>
<keyword evidence="4" id="KW-1185">Reference proteome</keyword>
<sequence length="72" mass="8134">MSSLYLYFLQVSSWCGGCVSWWHGWTNRGHDARRGARPASPRPPPSSSNTTTIENTSPSHNHDEHTHLTTDR</sequence>
<organism evidence="3 4">
    <name type="scientific">Cirrhinus mrigala</name>
    <name type="common">Mrigala</name>
    <dbReference type="NCBI Taxonomy" id="683832"/>
    <lineage>
        <taxon>Eukaryota</taxon>
        <taxon>Metazoa</taxon>
        <taxon>Chordata</taxon>
        <taxon>Craniata</taxon>
        <taxon>Vertebrata</taxon>
        <taxon>Euteleostomi</taxon>
        <taxon>Actinopterygii</taxon>
        <taxon>Neopterygii</taxon>
        <taxon>Teleostei</taxon>
        <taxon>Ostariophysi</taxon>
        <taxon>Cypriniformes</taxon>
        <taxon>Cyprinidae</taxon>
        <taxon>Labeoninae</taxon>
        <taxon>Labeonini</taxon>
        <taxon>Cirrhinus</taxon>
    </lineage>
</organism>
<feature type="signal peptide" evidence="2">
    <location>
        <begin position="1"/>
        <end position="20"/>
    </location>
</feature>
<feature type="compositionally biased region" description="Polar residues" evidence="1">
    <location>
        <begin position="49"/>
        <end position="59"/>
    </location>
</feature>
<gene>
    <name evidence="3" type="ORF">M9458_034304</name>
</gene>
<dbReference type="EMBL" id="JAMKFB020000017">
    <property type="protein sequence ID" value="KAL0169708.1"/>
    <property type="molecule type" value="Genomic_DNA"/>
</dbReference>
<feature type="region of interest" description="Disordered" evidence="1">
    <location>
        <begin position="30"/>
        <end position="72"/>
    </location>
</feature>
<proteinExistence type="predicted"/>
<evidence type="ECO:0008006" key="5">
    <source>
        <dbReference type="Google" id="ProtNLM"/>
    </source>
</evidence>
<comment type="caution">
    <text evidence="3">The sequence shown here is derived from an EMBL/GenBank/DDBJ whole genome shotgun (WGS) entry which is preliminary data.</text>
</comment>